<comment type="caution">
    <text evidence="7">The sequence shown here is derived from an EMBL/GenBank/DDBJ whole genome shotgun (WGS) entry which is preliminary data.</text>
</comment>
<feature type="region of interest" description="Disordered" evidence="5">
    <location>
        <begin position="416"/>
        <end position="443"/>
    </location>
</feature>
<sequence>METGNHFPQERRDSPSEAPRHRRSVPGPNMSRALRRRAAACQTCRKRKVRCDNARPACGFCQVNDFACAYPEQKEDPNMTRVTEQLEQLSREVEDIRCLLTSGASANANANSNASPQICPPAERLAHTGLATGAADAQRDYLQVPACGGSADTVLTWPIFGGRFRDSSLVTTLFQSPHGGESTRQADTWIVPNGFQSPPTENIPALVDRFIQNVHTKNPILDLEALVQSGRRAAEFGLQWDAHSCLVLLACALGSISHPFTYSMNAPQLETSFHDQARLGSSMSVSAADLREGETFFVLACRRIGLLRHSVIGAQCHFFAGVYLMYTFRPLSAWNHFSQASTFYRLRLRLIEGLNMDDISAHEAESQHDSVARRLEQSLYWSCFKSEVEIRVELPLPQSAIAEFEYPTLFPTPPTLSDDYPGNDQCPPGSLDEDRRTPQSQQHRLFDRPDLEARRHIMQLFNEEQSWYYYLTEVALRRIGNRVLNAFYRGNRPASTWSTVKPFIPIALEFESQINAWAANLPPAMQYYGNNETTPTSHATAGGNHDVQDSISLELSWAIGNRLLEIRLWLYQPFLYFAIHHPITTGSAIVPSNLTAGEAASMQALARSGFTCCMQILQARCLRHRHHGIWFDLRALVTASLIVIALVKSGNLDVPGIDLAEEDLRGHFTKTLEALTYWEDEAPDIKRARQVLVELIEETG</sequence>
<proteinExistence type="predicted"/>
<accession>A0ABR4FNM0</accession>
<feature type="region of interest" description="Disordered" evidence="5">
    <location>
        <begin position="1"/>
        <end position="34"/>
    </location>
</feature>
<dbReference type="InterPro" id="IPR001138">
    <property type="entry name" value="Zn2Cys6_DnaBD"/>
</dbReference>
<dbReference type="Gene3D" id="4.10.240.10">
    <property type="entry name" value="Zn(2)-C6 fungal-type DNA-binding domain"/>
    <property type="match status" value="1"/>
</dbReference>
<keyword evidence="1" id="KW-0805">Transcription regulation</keyword>
<organism evidence="7 8">
    <name type="scientific">Aspergillus keveii</name>
    <dbReference type="NCBI Taxonomy" id="714993"/>
    <lineage>
        <taxon>Eukaryota</taxon>
        <taxon>Fungi</taxon>
        <taxon>Dikarya</taxon>
        <taxon>Ascomycota</taxon>
        <taxon>Pezizomycotina</taxon>
        <taxon>Eurotiomycetes</taxon>
        <taxon>Eurotiomycetidae</taxon>
        <taxon>Eurotiales</taxon>
        <taxon>Aspergillaceae</taxon>
        <taxon>Aspergillus</taxon>
        <taxon>Aspergillus subgen. Nidulantes</taxon>
    </lineage>
</organism>
<dbReference type="PANTHER" id="PTHR47785:SF5">
    <property type="entry name" value="ZN(II)2CYS6 TRANSCRIPTION FACTOR (EUROFUNG)"/>
    <property type="match status" value="1"/>
</dbReference>
<dbReference type="SMART" id="SM00066">
    <property type="entry name" value="GAL4"/>
    <property type="match status" value="1"/>
</dbReference>
<feature type="compositionally biased region" description="Basic and acidic residues" evidence="5">
    <location>
        <begin position="8"/>
        <end position="19"/>
    </location>
</feature>
<evidence type="ECO:0000256" key="4">
    <source>
        <dbReference type="ARBA" id="ARBA00023242"/>
    </source>
</evidence>
<dbReference type="CDD" id="cd12148">
    <property type="entry name" value="fungal_TF_MHR"/>
    <property type="match status" value="1"/>
</dbReference>
<dbReference type="Pfam" id="PF00172">
    <property type="entry name" value="Zn_clus"/>
    <property type="match status" value="1"/>
</dbReference>
<dbReference type="PROSITE" id="PS00463">
    <property type="entry name" value="ZN2_CY6_FUNGAL_1"/>
    <property type="match status" value="1"/>
</dbReference>
<dbReference type="InterPro" id="IPR053181">
    <property type="entry name" value="EcdB-like_regulator"/>
</dbReference>
<keyword evidence="8" id="KW-1185">Reference proteome</keyword>
<dbReference type="SUPFAM" id="SSF57701">
    <property type="entry name" value="Zn2/Cys6 DNA-binding domain"/>
    <property type="match status" value="1"/>
</dbReference>
<dbReference type="CDD" id="cd00067">
    <property type="entry name" value="GAL4"/>
    <property type="match status" value="1"/>
</dbReference>
<protein>
    <recommendedName>
        <fullName evidence="6">Zn(2)-C6 fungal-type domain-containing protein</fullName>
    </recommendedName>
</protein>
<dbReference type="PANTHER" id="PTHR47785">
    <property type="entry name" value="ZN(II)2CYS6 TRANSCRIPTION FACTOR (EUROFUNG)-RELATED-RELATED"/>
    <property type="match status" value="1"/>
</dbReference>
<dbReference type="Proteomes" id="UP001610563">
    <property type="component" value="Unassembled WGS sequence"/>
</dbReference>
<evidence type="ECO:0000256" key="5">
    <source>
        <dbReference type="SAM" id="MobiDB-lite"/>
    </source>
</evidence>
<gene>
    <name evidence="7" type="ORF">BJX66DRAFT_329826</name>
</gene>
<dbReference type="PROSITE" id="PS50048">
    <property type="entry name" value="ZN2_CY6_FUNGAL_2"/>
    <property type="match status" value="1"/>
</dbReference>
<evidence type="ECO:0000313" key="7">
    <source>
        <dbReference type="EMBL" id="KAL2784633.1"/>
    </source>
</evidence>
<feature type="domain" description="Zn(2)-C6 fungal-type" evidence="6">
    <location>
        <begin position="40"/>
        <end position="70"/>
    </location>
</feature>
<dbReference type="EMBL" id="JBFTWV010000172">
    <property type="protein sequence ID" value="KAL2784633.1"/>
    <property type="molecule type" value="Genomic_DNA"/>
</dbReference>
<evidence type="ECO:0000313" key="8">
    <source>
        <dbReference type="Proteomes" id="UP001610563"/>
    </source>
</evidence>
<keyword evidence="3" id="KW-0804">Transcription</keyword>
<reference evidence="7 8" key="1">
    <citation type="submission" date="2024-07" db="EMBL/GenBank/DDBJ databases">
        <title>Section-level genome sequencing and comparative genomics of Aspergillus sections Usti and Cavernicolus.</title>
        <authorList>
            <consortium name="Lawrence Berkeley National Laboratory"/>
            <person name="Nybo J.L."/>
            <person name="Vesth T.C."/>
            <person name="Theobald S."/>
            <person name="Frisvad J.C."/>
            <person name="Larsen T.O."/>
            <person name="Kjaerboelling I."/>
            <person name="Rothschild-Mancinelli K."/>
            <person name="Lyhne E.K."/>
            <person name="Kogle M.E."/>
            <person name="Barry K."/>
            <person name="Clum A."/>
            <person name="Na H."/>
            <person name="Ledsgaard L."/>
            <person name="Lin J."/>
            <person name="Lipzen A."/>
            <person name="Kuo A."/>
            <person name="Riley R."/>
            <person name="Mondo S."/>
            <person name="Labutti K."/>
            <person name="Haridas S."/>
            <person name="Pangalinan J."/>
            <person name="Salamov A.A."/>
            <person name="Simmons B.A."/>
            <person name="Magnuson J.K."/>
            <person name="Chen J."/>
            <person name="Drula E."/>
            <person name="Henrissat B."/>
            <person name="Wiebenga A."/>
            <person name="Lubbers R.J."/>
            <person name="Gomes A.C."/>
            <person name="Makela M.R."/>
            <person name="Stajich J."/>
            <person name="Grigoriev I.V."/>
            <person name="Mortensen U.H."/>
            <person name="De Vries R.P."/>
            <person name="Baker S.E."/>
            <person name="Andersen M.R."/>
        </authorList>
    </citation>
    <scope>NUCLEOTIDE SEQUENCE [LARGE SCALE GENOMIC DNA]</scope>
    <source>
        <strain evidence="7 8">CBS 209.92</strain>
    </source>
</reference>
<evidence type="ECO:0000256" key="3">
    <source>
        <dbReference type="ARBA" id="ARBA00023163"/>
    </source>
</evidence>
<name>A0ABR4FNM0_9EURO</name>
<dbReference type="InterPro" id="IPR036864">
    <property type="entry name" value="Zn2-C6_fun-type_DNA-bd_sf"/>
</dbReference>
<keyword evidence="2" id="KW-0238">DNA-binding</keyword>
<evidence type="ECO:0000256" key="2">
    <source>
        <dbReference type="ARBA" id="ARBA00023125"/>
    </source>
</evidence>
<evidence type="ECO:0000259" key="6">
    <source>
        <dbReference type="PROSITE" id="PS50048"/>
    </source>
</evidence>
<evidence type="ECO:0000256" key="1">
    <source>
        <dbReference type="ARBA" id="ARBA00023015"/>
    </source>
</evidence>
<keyword evidence="4" id="KW-0539">Nucleus</keyword>